<keyword evidence="5" id="KW-1015">Disulfide bond</keyword>
<dbReference type="PANTHER" id="PTHR13647">
    <property type="entry name" value="INSULIN-LIKE PEPTIDE 2-RELATED"/>
    <property type="match status" value="1"/>
</dbReference>
<dbReference type="RefSeq" id="XP_017787000.1">
    <property type="nucleotide sequence ID" value="XM_017931511.1"/>
</dbReference>
<dbReference type="Gene3D" id="1.10.100.10">
    <property type="entry name" value="Insulin-like"/>
    <property type="match status" value="1"/>
</dbReference>
<feature type="chain" id="PRO_5046492251" evidence="7">
    <location>
        <begin position="21"/>
        <end position="115"/>
    </location>
</feature>
<keyword evidence="3" id="KW-0165">Cleavage on pair of basic residues</keyword>
<organism evidence="9 10">
    <name type="scientific">Nicrophorus vespilloides</name>
    <name type="common">Boreal carrion beetle</name>
    <dbReference type="NCBI Taxonomy" id="110193"/>
    <lineage>
        <taxon>Eukaryota</taxon>
        <taxon>Metazoa</taxon>
        <taxon>Ecdysozoa</taxon>
        <taxon>Arthropoda</taxon>
        <taxon>Hexapoda</taxon>
        <taxon>Insecta</taxon>
        <taxon>Pterygota</taxon>
        <taxon>Neoptera</taxon>
        <taxon>Endopterygota</taxon>
        <taxon>Coleoptera</taxon>
        <taxon>Polyphaga</taxon>
        <taxon>Staphyliniformia</taxon>
        <taxon>Silphidae</taxon>
        <taxon>Nicrophorinae</taxon>
        <taxon>Nicrophorus</taxon>
    </lineage>
</organism>
<proteinExistence type="inferred from homology"/>
<evidence type="ECO:0000256" key="1">
    <source>
        <dbReference type="ARBA" id="ARBA00009034"/>
    </source>
</evidence>
<dbReference type="Proteomes" id="UP000695000">
    <property type="component" value="Unplaced"/>
</dbReference>
<feature type="signal peptide" evidence="7">
    <location>
        <begin position="1"/>
        <end position="20"/>
    </location>
</feature>
<evidence type="ECO:0000256" key="6">
    <source>
        <dbReference type="RuleBase" id="RU000406"/>
    </source>
</evidence>
<comment type="subcellular location">
    <subcellularLocation>
        <location evidence="6">Secreted</location>
    </subcellularLocation>
</comment>
<keyword evidence="4 7" id="KW-0732">Signal</keyword>
<dbReference type="InterPro" id="IPR036438">
    <property type="entry name" value="Insulin-like_sf"/>
</dbReference>
<dbReference type="PRINTS" id="PR00276">
    <property type="entry name" value="INSULINFAMLY"/>
</dbReference>
<evidence type="ECO:0000256" key="3">
    <source>
        <dbReference type="ARBA" id="ARBA00022685"/>
    </source>
</evidence>
<protein>
    <submittedName>
        <fullName evidence="10">Bombyxin A-3 homolog</fullName>
    </submittedName>
</protein>
<reference evidence="10" key="1">
    <citation type="submission" date="2025-08" db="UniProtKB">
        <authorList>
            <consortium name="RefSeq"/>
        </authorList>
    </citation>
    <scope>IDENTIFICATION</scope>
    <source>
        <tissue evidence="10">Whole Larva</tissue>
    </source>
</reference>
<keyword evidence="9" id="KW-1185">Reference proteome</keyword>
<dbReference type="SUPFAM" id="SSF56994">
    <property type="entry name" value="Insulin-like"/>
    <property type="match status" value="1"/>
</dbReference>
<keyword evidence="6" id="KW-0964">Secreted</keyword>
<dbReference type="InterPro" id="IPR016179">
    <property type="entry name" value="Insulin-like"/>
</dbReference>
<name>A0ABM1NJK0_NICVS</name>
<sequence length="115" mass="13415">MGQEVLLILIILVGYSYIQCYPTTPQLKNLPEQLQVCGSYLATAISVICDGKYNPYKGNETRRNILINRGQLQFPFKRKEETSMFLRYKRHRREGVSDECCKKPCTQDELRTFCL</sequence>
<dbReference type="SMART" id="SM00078">
    <property type="entry name" value="IlGF"/>
    <property type="match status" value="1"/>
</dbReference>
<evidence type="ECO:0000259" key="8">
    <source>
        <dbReference type="SMART" id="SM00078"/>
    </source>
</evidence>
<feature type="domain" description="Insulin-like" evidence="8">
    <location>
        <begin position="34"/>
        <end position="114"/>
    </location>
</feature>
<evidence type="ECO:0000256" key="7">
    <source>
        <dbReference type="SAM" id="SignalP"/>
    </source>
</evidence>
<dbReference type="Pfam" id="PF00049">
    <property type="entry name" value="Insulin"/>
    <property type="match status" value="1"/>
</dbReference>
<dbReference type="PIRSF" id="PIRSF018431">
    <property type="entry name" value="Molluscan_insulin_rel_peptide"/>
    <property type="match status" value="1"/>
</dbReference>
<evidence type="ECO:0000256" key="4">
    <source>
        <dbReference type="ARBA" id="ARBA00022729"/>
    </source>
</evidence>
<evidence type="ECO:0000313" key="10">
    <source>
        <dbReference type="RefSeq" id="XP_017787000.1"/>
    </source>
</evidence>
<dbReference type="GeneID" id="108569818"/>
<evidence type="ECO:0000313" key="9">
    <source>
        <dbReference type="Proteomes" id="UP000695000"/>
    </source>
</evidence>
<dbReference type="PANTHER" id="PTHR13647:SF4">
    <property type="entry name" value="INSULIN-LIKE PEPTIDE 1-RELATED"/>
    <property type="match status" value="1"/>
</dbReference>
<comment type="subunit">
    <text evidence="2">Heterodimer of a B chain and an A chain linked by two disulfide bonds.</text>
</comment>
<evidence type="ECO:0000256" key="5">
    <source>
        <dbReference type="ARBA" id="ARBA00023157"/>
    </source>
</evidence>
<comment type="similarity">
    <text evidence="1 6">Belongs to the insulin family.</text>
</comment>
<gene>
    <name evidence="10" type="primary">LOC108569818</name>
</gene>
<dbReference type="PROSITE" id="PS00262">
    <property type="entry name" value="INSULIN"/>
    <property type="match status" value="1"/>
</dbReference>
<evidence type="ECO:0000256" key="2">
    <source>
        <dbReference type="ARBA" id="ARBA00011207"/>
    </source>
</evidence>
<dbReference type="InterPro" id="IPR022353">
    <property type="entry name" value="Insulin_CS"/>
</dbReference>
<accession>A0ABM1NJK0</accession>
<dbReference type="InterPro" id="IPR022352">
    <property type="entry name" value="Ins/IGF/rlx"/>
</dbReference>